<name>A0A0J9TSR3_PLAVI</name>
<evidence type="ECO:0000313" key="2">
    <source>
        <dbReference type="Proteomes" id="UP000053239"/>
    </source>
</evidence>
<accession>A0A0J9TSR3</accession>
<organism evidence="1 2">
    <name type="scientific">Plasmodium vivax North Korean</name>
    <dbReference type="NCBI Taxonomy" id="1035514"/>
    <lineage>
        <taxon>Eukaryota</taxon>
        <taxon>Sar</taxon>
        <taxon>Alveolata</taxon>
        <taxon>Apicomplexa</taxon>
        <taxon>Aconoidasida</taxon>
        <taxon>Haemosporida</taxon>
        <taxon>Plasmodiidae</taxon>
        <taxon>Plasmodium</taxon>
        <taxon>Plasmodium (Plasmodium)</taxon>
    </lineage>
</organism>
<dbReference type="Proteomes" id="UP000053239">
    <property type="component" value="Unassembled WGS sequence"/>
</dbReference>
<reference evidence="1 2" key="1">
    <citation type="submission" date="2011-09" db="EMBL/GenBank/DDBJ databases">
        <title>The Genome Sequence of Plasmodium vivax North Korean.</title>
        <authorList>
            <consortium name="The Broad Institute Genome Sequencing Platform"/>
            <consortium name="The Broad Institute Genome Sequencing Center for Infectious Disease"/>
            <person name="Neafsey D."/>
            <person name="Carlton J."/>
            <person name="Barnwell J."/>
            <person name="Collins W."/>
            <person name="Escalante A."/>
            <person name="Mullikin J."/>
            <person name="Saul A."/>
            <person name="Guigo R."/>
            <person name="Camara F."/>
            <person name="Young S.K."/>
            <person name="Zeng Q."/>
            <person name="Gargeya S."/>
            <person name="Fitzgerald M."/>
            <person name="Haas B."/>
            <person name="Abouelleil A."/>
            <person name="Alvarado L."/>
            <person name="Arachchi H.M."/>
            <person name="Berlin A."/>
            <person name="Brown A."/>
            <person name="Chapman S.B."/>
            <person name="Chen Z."/>
            <person name="Dunbar C."/>
            <person name="Freedman E."/>
            <person name="Gearin G."/>
            <person name="Gellesch M."/>
            <person name="Goldberg J."/>
            <person name="Griggs A."/>
            <person name="Gujja S."/>
            <person name="Heiman D."/>
            <person name="Howarth C."/>
            <person name="Larson L."/>
            <person name="Lui A."/>
            <person name="MacDonald P.J.P."/>
            <person name="Montmayeur A."/>
            <person name="Murphy C."/>
            <person name="Neiman D."/>
            <person name="Pearson M."/>
            <person name="Priest M."/>
            <person name="Roberts A."/>
            <person name="Saif S."/>
            <person name="Shea T."/>
            <person name="Shenoy N."/>
            <person name="Sisk P."/>
            <person name="Stolte C."/>
            <person name="Sykes S."/>
            <person name="Wortman J."/>
            <person name="Nusbaum C."/>
            <person name="Birren B."/>
        </authorList>
    </citation>
    <scope>NUCLEOTIDE SEQUENCE [LARGE SCALE GENOMIC DNA]</scope>
    <source>
        <strain evidence="1 2">North Korean</strain>
    </source>
</reference>
<protein>
    <recommendedName>
        <fullName evidence="3">PIR Superfamily Protein</fullName>
    </recommendedName>
</protein>
<evidence type="ECO:0000313" key="1">
    <source>
        <dbReference type="EMBL" id="KMZ98955.1"/>
    </source>
</evidence>
<sequence length="206" mass="24271">MININYIFLNMYKKHKTYIENYINKANNAQQNDESMQSPINCDGFYYTMQFYFDNKQIAVSVCKEILKLYKSLNTNNKKLTKCNEYKKDCGFFNYWVNLRISKSIINGSQCVNYIYNGIDSQFSDSDFFDTNFDLIYDIDQDELNKMNILYSLYEKYSKLKTIISTISEQNKKQLLASSSECCTDYIQANHMCNGSNRNNNSKFCT</sequence>
<dbReference type="AlphaFoldDB" id="A0A0J9TSR3"/>
<evidence type="ECO:0008006" key="3">
    <source>
        <dbReference type="Google" id="ProtNLM"/>
    </source>
</evidence>
<dbReference type="EMBL" id="KQ235436">
    <property type="protein sequence ID" value="KMZ98955.1"/>
    <property type="molecule type" value="Genomic_DNA"/>
</dbReference>
<gene>
    <name evidence="1" type="ORF">PVNG_05667</name>
</gene>
<proteinExistence type="predicted"/>